<evidence type="ECO:0000256" key="2">
    <source>
        <dbReference type="ARBA" id="ARBA00023015"/>
    </source>
</evidence>
<keyword evidence="3" id="KW-0238">DNA-binding</keyword>
<feature type="domain" description="HTH lysR-type" evidence="5">
    <location>
        <begin position="3"/>
        <end position="60"/>
    </location>
</feature>
<dbReference type="SUPFAM" id="SSF46785">
    <property type="entry name" value="Winged helix' DNA-binding domain"/>
    <property type="match status" value="1"/>
</dbReference>
<evidence type="ECO:0000313" key="6">
    <source>
        <dbReference type="EMBL" id="NYZ24238.1"/>
    </source>
</evidence>
<proteinExistence type="inferred from homology"/>
<dbReference type="InterPro" id="IPR036388">
    <property type="entry name" value="WH-like_DNA-bd_sf"/>
</dbReference>
<keyword evidence="2" id="KW-0805">Transcription regulation</keyword>
<dbReference type="InterPro" id="IPR005119">
    <property type="entry name" value="LysR_subst-bd"/>
</dbReference>
<dbReference type="PANTHER" id="PTHR30419">
    <property type="entry name" value="HTH-TYPE TRANSCRIPTIONAL REGULATOR YBHD"/>
    <property type="match status" value="1"/>
</dbReference>
<dbReference type="Pfam" id="PF00126">
    <property type="entry name" value="HTH_1"/>
    <property type="match status" value="1"/>
</dbReference>
<dbReference type="InterPro" id="IPR036390">
    <property type="entry name" value="WH_DNA-bd_sf"/>
</dbReference>
<reference evidence="6 7" key="1">
    <citation type="submission" date="2020-05" db="EMBL/GenBank/DDBJ databases">
        <title>Azospirillum oleiclasticum sp. nov, a nitrogen-fixing and heavy crude oil-emulsifying bacterium isolated from the crude oil of Yumen Oilfield.</title>
        <authorList>
            <person name="Wu D."/>
            <person name="Cai M."/>
            <person name="Zhang X."/>
        </authorList>
    </citation>
    <scope>NUCLEOTIDE SEQUENCE [LARGE SCALE GENOMIC DNA]</scope>
    <source>
        <strain evidence="6 7">ROY-1-1-2</strain>
    </source>
</reference>
<evidence type="ECO:0000313" key="7">
    <source>
        <dbReference type="Proteomes" id="UP000584642"/>
    </source>
</evidence>
<comment type="similarity">
    <text evidence="1">Belongs to the LysR transcriptional regulatory family.</text>
</comment>
<dbReference type="CDD" id="cd08421">
    <property type="entry name" value="PBP2_LTTR_like_1"/>
    <property type="match status" value="1"/>
</dbReference>
<organism evidence="6 7">
    <name type="scientific">Azospirillum oleiclasticum</name>
    <dbReference type="NCBI Taxonomy" id="2735135"/>
    <lineage>
        <taxon>Bacteria</taxon>
        <taxon>Pseudomonadati</taxon>
        <taxon>Pseudomonadota</taxon>
        <taxon>Alphaproteobacteria</taxon>
        <taxon>Rhodospirillales</taxon>
        <taxon>Azospirillaceae</taxon>
        <taxon>Azospirillum</taxon>
    </lineage>
</organism>
<dbReference type="PROSITE" id="PS50931">
    <property type="entry name" value="HTH_LYSR"/>
    <property type="match status" value="1"/>
</dbReference>
<gene>
    <name evidence="6" type="ORF">HND93_31415</name>
</gene>
<protein>
    <submittedName>
        <fullName evidence="6">LysR family transcriptional regulator</fullName>
    </submittedName>
</protein>
<dbReference type="SUPFAM" id="SSF53850">
    <property type="entry name" value="Periplasmic binding protein-like II"/>
    <property type="match status" value="1"/>
</dbReference>
<dbReference type="Pfam" id="PF03466">
    <property type="entry name" value="LysR_substrate"/>
    <property type="match status" value="1"/>
</dbReference>
<dbReference type="EMBL" id="JABFDB010000038">
    <property type="protein sequence ID" value="NYZ24238.1"/>
    <property type="molecule type" value="Genomic_DNA"/>
</dbReference>
<keyword evidence="7" id="KW-1185">Reference proteome</keyword>
<dbReference type="PANTHER" id="PTHR30419:SF2">
    <property type="entry name" value="LYSR FAMILY TRANSCRIPTIONAL REGULATOR"/>
    <property type="match status" value="1"/>
</dbReference>
<evidence type="ECO:0000256" key="4">
    <source>
        <dbReference type="ARBA" id="ARBA00023163"/>
    </source>
</evidence>
<sequence>MRFDLTDLRLFLHVVEAASLTHGAGRAGMALPSASARVRGMEEALGVPLLIRGGRGVRPTPAGLALVHHARLVLRQMERMRGELADHTRGVKGHVRLLCNTAALMEFLPDALGGFLAANPGVEIDLEERLSREIVPAVIDGAADIGIVADSVDLAGLRTFPFRRDRLVLVTAAAHPFAGRDAIAFAETLDEAFVGLVEGSALQGHLAGHAARVGRRLSYRVRLRGFEAIGRMVERGVGVAVVPDSAAQRCRATMAIARVPLTDPWADRNLLLCVRDPDELPAHALRLLRALAGGAGVPA</sequence>
<dbReference type="Gene3D" id="1.10.10.10">
    <property type="entry name" value="Winged helix-like DNA-binding domain superfamily/Winged helix DNA-binding domain"/>
    <property type="match status" value="1"/>
</dbReference>
<dbReference type="Gene3D" id="3.40.190.290">
    <property type="match status" value="1"/>
</dbReference>
<dbReference type="InterPro" id="IPR000847">
    <property type="entry name" value="LysR_HTH_N"/>
</dbReference>
<name>A0ABX2TJ07_9PROT</name>
<evidence type="ECO:0000256" key="3">
    <source>
        <dbReference type="ARBA" id="ARBA00023125"/>
    </source>
</evidence>
<dbReference type="InterPro" id="IPR050950">
    <property type="entry name" value="HTH-type_LysR_regulators"/>
</dbReference>
<evidence type="ECO:0000256" key="1">
    <source>
        <dbReference type="ARBA" id="ARBA00009437"/>
    </source>
</evidence>
<evidence type="ECO:0000259" key="5">
    <source>
        <dbReference type="PROSITE" id="PS50931"/>
    </source>
</evidence>
<dbReference type="Proteomes" id="UP000584642">
    <property type="component" value="Unassembled WGS sequence"/>
</dbReference>
<comment type="caution">
    <text evidence="6">The sequence shown here is derived from an EMBL/GenBank/DDBJ whole genome shotgun (WGS) entry which is preliminary data.</text>
</comment>
<keyword evidence="4" id="KW-0804">Transcription</keyword>
<dbReference type="RefSeq" id="WP_180286013.1">
    <property type="nucleotide sequence ID" value="NZ_JABFDB010000038.1"/>
</dbReference>
<accession>A0ABX2TJ07</accession>